<comment type="caution">
    <text evidence="1">The sequence shown here is derived from an EMBL/GenBank/DDBJ whole genome shotgun (WGS) entry which is preliminary data.</text>
</comment>
<dbReference type="SUPFAM" id="SSF53098">
    <property type="entry name" value="Ribonuclease H-like"/>
    <property type="match status" value="1"/>
</dbReference>
<dbReference type="EMBL" id="JACGWJ010000009">
    <property type="protein sequence ID" value="KAL0399939.1"/>
    <property type="molecule type" value="Genomic_DNA"/>
</dbReference>
<dbReference type="InterPro" id="IPR036397">
    <property type="entry name" value="RNaseH_sf"/>
</dbReference>
<accession>A0AAW2T5B9</accession>
<dbReference type="AlphaFoldDB" id="A0AAW2T5B9"/>
<dbReference type="InterPro" id="IPR012337">
    <property type="entry name" value="RNaseH-like_sf"/>
</dbReference>
<sequence length="98" mass="10695">MAEAIPIEEDKGEQLLYVDGSSTHAGHGVGTLLISSEAEKLKFALRLDFRASSNKVEYKALIVVIKTALDAGAHNLKAYFDPQQVTNSEEGTFNVKEE</sequence>
<reference evidence="1" key="1">
    <citation type="submission" date="2020-06" db="EMBL/GenBank/DDBJ databases">
        <authorList>
            <person name="Li T."/>
            <person name="Hu X."/>
            <person name="Zhang T."/>
            <person name="Song X."/>
            <person name="Zhang H."/>
            <person name="Dai N."/>
            <person name="Sheng W."/>
            <person name="Hou X."/>
            <person name="Wei L."/>
        </authorList>
    </citation>
    <scope>NUCLEOTIDE SEQUENCE</scope>
    <source>
        <strain evidence="1">G02</strain>
        <tissue evidence="1">Leaf</tissue>
    </source>
</reference>
<dbReference type="GO" id="GO:0003676">
    <property type="term" value="F:nucleic acid binding"/>
    <property type="evidence" value="ECO:0007669"/>
    <property type="project" value="InterPro"/>
</dbReference>
<proteinExistence type="predicted"/>
<gene>
    <name evidence="1" type="ORF">Sradi_2337200</name>
</gene>
<dbReference type="Gene3D" id="3.30.420.10">
    <property type="entry name" value="Ribonuclease H-like superfamily/Ribonuclease H"/>
    <property type="match status" value="1"/>
</dbReference>
<dbReference type="PANTHER" id="PTHR48475">
    <property type="entry name" value="RIBONUCLEASE H"/>
    <property type="match status" value="1"/>
</dbReference>
<reference evidence="1" key="2">
    <citation type="journal article" date="2024" name="Plant">
        <title>Genomic evolution and insights into agronomic trait innovations of Sesamum species.</title>
        <authorList>
            <person name="Miao H."/>
            <person name="Wang L."/>
            <person name="Qu L."/>
            <person name="Liu H."/>
            <person name="Sun Y."/>
            <person name="Le M."/>
            <person name="Wang Q."/>
            <person name="Wei S."/>
            <person name="Zheng Y."/>
            <person name="Lin W."/>
            <person name="Duan Y."/>
            <person name="Cao H."/>
            <person name="Xiong S."/>
            <person name="Wang X."/>
            <person name="Wei L."/>
            <person name="Li C."/>
            <person name="Ma Q."/>
            <person name="Ju M."/>
            <person name="Zhao R."/>
            <person name="Li G."/>
            <person name="Mu C."/>
            <person name="Tian Q."/>
            <person name="Mei H."/>
            <person name="Zhang T."/>
            <person name="Gao T."/>
            <person name="Zhang H."/>
        </authorList>
    </citation>
    <scope>NUCLEOTIDE SEQUENCE</scope>
    <source>
        <strain evidence="1">G02</strain>
    </source>
</reference>
<name>A0AAW2T5B9_SESRA</name>
<protein>
    <recommendedName>
        <fullName evidence="2">RNase H type-1 domain-containing protein</fullName>
    </recommendedName>
</protein>
<evidence type="ECO:0000313" key="1">
    <source>
        <dbReference type="EMBL" id="KAL0399939.1"/>
    </source>
</evidence>
<evidence type="ECO:0008006" key="2">
    <source>
        <dbReference type="Google" id="ProtNLM"/>
    </source>
</evidence>
<dbReference type="PANTHER" id="PTHR48475:SF1">
    <property type="entry name" value="RNASE H TYPE-1 DOMAIN-CONTAINING PROTEIN"/>
    <property type="match status" value="1"/>
</dbReference>
<organism evidence="1">
    <name type="scientific">Sesamum radiatum</name>
    <name type="common">Black benniseed</name>
    <dbReference type="NCBI Taxonomy" id="300843"/>
    <lineage>
        <taxon>Eukaryota</taxon>
        <taxon>Viridiplantae</taxon>
        <taxon>Streptophyta</taxon>
        <taxon>Embryophyta</taxon>
        <taxon>Tracheophyta</taxon>
        <taxon>Spermatophyta</taxon>
        <taxon>Magnoliopsida</taxon>
        <taxon>eudicotyledons</taxon>
        <taxon>Gunneridae</taxon>
        <taxon>Pentapetalae</taxon>
        <taxon>asterids</taxon>
        <taxon>lamiids</taxon>
        <taxon>Lamiales</taxon>
        <taxon>Pedaliaceae</taxon>
        <taxon>Sesamum</taxon>
    </lineage>
</organism>